<comment type="function">
    <text evidence="2 16">This enzyme scavenges exogenous and endogenous cytidine and 2'-deoxycytidine for UMP synthesis.</text>
</comment>
<evidence type="ECO:0000256" key="16">
    <source>
        <dbReference type="RuleBase" id="RU364006"/>
    </source>
</evidence>
<evidence type="ECO:0000259" key="17">
    <source>
        <dbReference type="PROSITE" id="PS51747"/>
    </source>
</evidence>
<proteinExistence type="inferred from homology"/>
<feature type="binding site" evidence="14">
    <location>
        <begin position="44"/>
        <end position="50"/>
    </location>
    <ligand>
        <name>substrate</name>
    </ligand>
</feature>
<comment type="catalytic activity">
    <reaction evidence="11 16">
        <text>cytidine + H2O + H(+) = uridine + NH4(+)</text>
        <dbReference type="Rhea" id="RHEA:16069"/>
        <dbReference type="ChEBI" id="CHEBI:15377"/>
        <dbReference type="ChEBI" id="CHEBI:15378"/>
        <dbReference type="ChEBI" id="CHEBI:16704"/>
        <dbReference type="ChEBI" id="CHEBI:17562"/>
        <dbReference type="ChEBI" id="CHEBI:28938"/>
        <dbReference type="EC" id="3.5.4.5"/>
    </reaction>
</comment>
<gene>
    <name evidence="18" type="ORF">B843_09685</name>
</gene>
<evidence type="ECO:0000256" key="1">
    <source>
        <dbReference type="ARBA" id="ARBA00001947"/>
    </source>
</evidence>
<evidence type="ECO:0000256" key="3">
    <source>
        <dbReference type="ARBA" id="ARBA00006576"/>
    </source>
</evidence>
<dbReference type="HOGENOM" id="CLU_097262_1_1_11"/>
<dbReference type="InterPro" id="IPR050202">
    <property type="entry name" value="Cyt/Deoxycyt_deaminase"/>
</dbReference>
<evidence type="ECO:0000256" key="13">
    <source>
        <dbReference type="PIRSR" id="PIRSR606262-1"/>
    </source>
</evidence>
<comment type="catalytic activity">
    <reaction evidence="10 16">
        <text>2'-deoxycytidine + H2O + H(+) = 2'-deoxyuridine + NH4(+)</text>
        <dbReference type="Rhea" id="RHEA:13433"/>
        <dbReference type="ChEBI" id="CHEBI:15377"/>
        <dbReference type="ChEBI" id="CHEBI:15378"/>
        <dbReference type="ChEBI" id="CHEBI:15698"/>
        <dbReference type="ChEBI" id="CHEBI:16450"/>
        <dbReference type="ChEBI" id="CHEBI:28938"/>
        <dbReference type="EC" id="3.5.4.5"/>
    </reaction>
</comment>
<dbReference type="Gene3D" id="3.40.140.10">
    <property type="entry name" value="Cytidine Deaminase, domain 2"/>
    <property type="match status" value="1"/>
</dbReference>
<feature type="binding site" evidence="15">
    <location>
        <position position="55"/>
    </location>
    <ligand>
        <name>Zn(2+)</name>
        <dbReference type="ChEBI" id="CHEBI:29105"/>
        <note>catalytic</note>
    </ligand>
</feature>
<dbReference type="EC" id="3.5.4.5" evidence="4 16"/>
<dbReference type="NCBIfam" id="TIGR01354">
    <property type="entry name" value="cyt_deam_tetra"/>
    <property type="match status" value="1"/>
</dbReference>
<dbReference type="CDD" id="cd01283">
    <property type="entry name" value="cytidine_deaminase"/>
    <property type="match status" value="1"/>
</dbReference>
<evidence type="ECO:0000256" key="10">
    <source>
        <dbReference type="ARBA" id="ARBA00049252"/>
    </source>
</evidence>
<dbReference type="KEGG" id="cvt:B843_09685"/>
<evidence type="ECO:0000256" key="14">
    <source>
        <dbReference type="PIRSR" id="PIRSR606262-2"/>
    </source>
</evidence>
<name>W5Y282_9CORY</name>
<feature type="binding site" evidence="15">
    <location>
        <position position="97"/>
    </location>
    <ligand>
        <name>Zn(2+)</name>
        <dbReference type="ChEBI" id="CHEBI:29105"/>
        <note>catalytic</note>
    </ligand>
</feature>
<evidence type="ECO:0000313" key="18">
    <source>
        <dbReference type="EMBL" id="AHI23322.1"/>
    </source>
</evidence>
<evidence type="ECO:0000256" key="4">
    <source>
        <dbReference type="ARBA" id="ARBA00012783"/>
    </source>
</evidence>
<dbReference type="EMBL" id="CP004353">
    <property type="protein sequence ID" value="AHI23322.1"/>
    <property type="molecule type" value="Genomic_DNA"/>
</dbReference>
<evidence type="ECO:0000256" key="7">
    <source>
        <dbReference type="ARBA" id="ARBA00022801"/>
    </source>
</evidence>
<dbReference type="InterPro" id="IPR006262">
    <property type="entry name" value="Cyt_deam_tetra"/>
</dbReference>
<dbReference type="GO" id="GO:0055086">
    <property type="term" value="P:nucleobase-containing small molecule metabolic process"/>
    <property type="evidence" value="ECO:0007669"/>
    <property type="project" value="UniProtKB-ARBA"/>
</dbReference>
<dbReference type="PANTHER" id="PTHR11644">
    <property type="entry name" value="CYTIDINE DEAMINASE"/>
    <property type="match status" value="1"/>
</dbReference>
<feature type="active site" description="Proton donor" evidence="13">
    <location>
        <position position="57"/>
    </location>
</feature>
<dbReference type="InterPro" id="IPR016192">
    <property type="entry name" value="APOBEC/CMP_deaminase_Zn-bd"/>
</dbReference>
<evidence type="ECO:0000256" key="5">
    <source>
        <dbReference type="ARBA" id="ARBA00018266"/>
    </source>
</evidence>
<dbReference type="InterPro" id="IPR002125">
    <property type="entry name" value="CMP_dCMP_dom"/>
</dbReference>
<dbReference type="GO" id="GO:0008270">
    <property type="term" value="F:zinc ion binding"/>
    <property type="evidence" value="ECO:0007669"/>
    <property type="project" value="UniProtKB-UniRule"/>
</dbReference>
<evidence type="ECO:0000256" key="2">
    <source>
        <dbReference type="ARBA" id="ARBA00003949"/>
    </source>
</evidence>
<protein>
    <recommendedName>
        <fullName evidence="5 16">Cytidine deaminase</fullName>
        <ecNumber evidence="4 16">3.5.4.5</ecNumber>
    </recommendedName>
    <alternativeName>
        <fullName evidence="9 16">Cytidine aminohydrolase</fullName>
    </alternativeName>
</protein>
<dbReference type="GO" id="GO:0072527">
    <property type="term" value="P:pyrimidine-containing compound metabolic process"/>
    <property type="evidence" value="ECO:0007669"/>
    <property type="project" value="UniProtKB-ARBA"/>
</dbReference>
<evidence type="ECO:0000256" key="15">
    <source>
        <dbReference type="PIRSR" id="PIRSR606262-3"/>
    </source>
</evidence>
<evidence type="ECO:0000256" key="6">
    <source>
        <dbReference type="ARBA" id="ARBA00022723"/>
    </source>
</evidence>
<dbReference type="PROSITE" id="PS00903">
    <property type="entry name" value="CYT_DCMP_DEAMINASES_1"/>
    <property type="match status" value="1"/>
</dbReference>
<dbReference type="SUPFAM" id="SSF53927">
    <property type="entry name" value="Cytidine deaminase-like"/>
    <property type="match status" value="1"/>
</dbReference>
<dbReference type="Pfam" id="PF00383">
    <property type="entry name" value="dCMP_cyt_deam_1"/>
    <property type="match status" value="1"/>
</dbReference>
<dbReference type="GO" id="GO:0004126">
    <property type="term" value="F:cytidine deaminase activity"/>
    <property type="evidence" value="ECO:0007669"/>
    <property type="project" value="UniProtKB-UniRule"/>
</dbReference>
<accession>W5Y282</accession>
<reference evidence="18 19" key="1">
    <citation type="submission" date="2013-02" db="EMBL/GenBank/DDBJ databases">
        <title>The complete genome sequence of Corynebacterium vitaeruminis DSM 20294.</title>
        <authorList>
            <person name="Ruckert C."/>
            <person name="Albersmeier A."/>
            <person name="Kalinowski J."/>
        </authorList>
    </citation>
    <scope>NUCLEOTIDE SEQUENCE [LARGE SCALE GENOMIC DNA]</scope>
    <source>
        <strain evidence="19">ATCC 10234</strain>
    </source>
</reference>
<feature type="binding site" evidence="15">
    <location>
        <position position="100"/>
    </location>
    <ligand>
        <name>Zn(2+)</name>
        <dbReference type="ChEBI" id="CHEBI:29105"/>
        <note>catalytic</note>
    </ligand>
</feature>
<sequence length="138" mass="14852">MTPTDTELLQEAIRAQESSYAPYSNFRVGAALLLSDGRVVTGCNFENASYGLTMCAERCAIGRAVVETPGGRGIDQPGFRIEAVAIVGKRGEPCYPCGACRQVLREFDCQRVIVDDAGAPRSIPFAEILPYSFGPESL</sequence>
<dbReference type="PATRIC" id="fig|1224164.3.peg.1957"/>
<organism evidence="18 19">
    <name type="scientific">Corynebacterium vitaeruminis DSM 20294</name>
    <dbReference type="NCBI Taxonomy" id="1224164"/>
    <lineage>
        <taxon>Bacteria</taxon>
        <taxon>Bacillati</taxon>
        <taxon>Actinomycetota</taxon>
        <taxon>Actinomycetes</taxon>
        <taxon>Mycobacteriales</taxon>
        <taxon>Corynebacteriaceae</taxon>
        <taxon>Corynebacterium</taxon>
    </lineage>
</organism>
<dbReference type="PANTHER" id="PTHR11644:SF2">
    <property type="entry name" value="CYTIDINE DEAMINASE"/>
    <property type="match status" value="1"/>
</dbReference>
<dbReference type="PROSITE" id="PS51747">
    <property type="entry name" value="CYT_DCMP_DEAMINASES_2"/>
    <property type="match status" value="1"/>
</dbReference>
<feature type="domain" description="CMP/dCMP-type deaminase" evidence="17">
    <location>
        <begin position="3"/>
        <end position="136"/>
    </location>
</feature>
<dbReference type="GO" id="GO:0042802">
    <property type="term" value="F:identical protein binding"/>
    <property type="evidence" value="ECO:0007669"/>
    <property type="project" value="UniProtKB-ARBA"/>
</dbReference>
<comment type="similarity">
    <text evidence="3 16">Belongs to the cytidine and deoxycytidylate deaminase family.</text>
</comment>
<evidence type="ECO:0000256" key="11">
    <source>
        <dbReference type="ARBA" id="ARBA00049558"/>
    </source>
</evidence>
<keyword evidence="8 15" id="KW-0862">Zinc</keyword>
<comment type="cofactor">
    <cofactor evidence="1 15 16">
        <name>Zn(2+)</name>
        <dbReference type="ChEBI" id="CHEBI:29105"/>
    </cofactor>
</comment>
<evidence type="ECO:0000256" key="8">
    <source>
        <dbReference type="ARBA" id="ARBA00022833"/>
    </source>
</evidence>
<dbReference type="AlphaFoldDB" id="W5Y282"/>
<dbReference type="NCBIfam" id="NF004064">
    <property type="entry name" value="PRK05578.1"/>
    <property type="match status" value="1"/>
</dbReference>
<evidence type="ECO:0000313" key="19">
    <source>
        <dbReference type="Proteomes" id="UP000019222"/>
    </source>
</evidence>
<dbReference type="InterPro" id="IPR016193">
    <property type="entry name" value="Cytidine_deaminase-like"/>
</dbReference>
<dbReference type="FunFam" id="3.40.140.10:FF:000008">
    <property type="entry name" value="Cytidine deaminase"/>
    <property type="match status" value="1"/>
</dbReference>
<evidence type="ECO:0000256" key="12">
    <source>
        <dbReference type="ARBA" id="ARBA00056327"/>
    </source>
</evidence>
<keyword evidence="19" id="KW-1185">Reference proteome</keyword>
<dbReference type="Proteomes" id="UP000019222">
    <property type="component" value="Chromosome"/>
</dbReference>
<dbReference type="GO" id="GO:0005829">
    <property type="term" value="C:cytosol"/>
    <property type="evidence" value="ECO:0007669"/>
    <property type="project" value="TreeGrafter"/>
</dbReference>
<keyword evidence="6 15" id="KW-0479">Metal-binding</keyword>
<dbReference type="RefSeq" id="WP_025253333.1">
    <property type="nucleotide sequence ID" value="NZ_CP004353.1"/>
</dbReference>
<dbReference type="STRING" id="1224164.B843_09685"/>
<comment type="function">
    <text evidence="12">Recycles cytidine and 2-deoxycytidine for uridine and 2-deoxyuridine synthesis, respectively. Catalyzes the hydrolytic deamination of cytidine and 2-deoxycytidine to form, respectively, uridine and 2-deoxyuridine.</text>
</comment>
<keyword evidence="7 16" id="KW-0378">Hydrolase</keyword>
<dbReference type="eggNOG" id="COG0295">
    <property type="taxonomic scope" value="Bacteria"/>
</dbReference>
<evidence type="ECO:0000256" key="9">
    <source>
        <dbReference type="ARBA" id="ARBA00032005"/>
    </source>
</evidence>